<reference evidence="1 2" key="1">
    <citation type="journal article" date="2016" name="Nat. Commun.">
        <title>Thousands of microbial genomes shed light on interconnected biogeochemical processes in an aquifer system.</title>
        <authorList>
            <person name="Anantharaman K."/>
            <person name="Brown C.T."/>
            <person name="Hug L.A."/>
            <person name="Sharon I."/>
            <person name="Castelle C.J."/>
            <person name="Probst A.J."/>
            <person name="Thomas B.C."/>
            <person name="Singh A."/>
            <person name="Wilkins M.J."/>
            <person name="Karaoz U."/>
            <person name="Brodie E.L."/>
            <person name="Williams K.H."/>
            <person name="Hubbard S.S."/>
            <person name="Banfield J.F."/>
        </authorList>
    </citation>
    <scope>NUCLEOTIDE SEQUENCE [LARGE SCALE GENOMIC DNA]</scope>
</reference>
<sequence>MNQTLKTIIFVVIALGLFAGVRFIGSTIHYGCHREPIVNVEGGDDCAPPIWLVGQLGFYITGGSLNPFRNYDATTVRKVSWSIEKADPTITNPDDFLFYEQKIAADITTYDGKSKRYDLGVAMGCTGTTTSELQNEGIVIGRVQCSFVESGTIFSAFKRGHGFSIERYDESAEDGSIKTTELVQI</sequence>
<dbReference type="EMBL" id="MHRF01000013">
    <property type="protein sequence ID" value="OHA17736.1"/>
    <property type="molecule type" value="Genomic_DNA"/>
</dbReference>
<dbReference type="AlphaFoldDB" id="A0A1G2M1G5"/>
<organism evidence="1 2">
    <name type="scientific">Candidatus Taylorbacteria bacterium RIFCSPHIGHO2_01_FULL_46_22b</name>
    <dbReference type="NCBI Taxonomy" id="1802301"/>
    <lineage>
        <taxon>Bacteria</taxon>
        <taxon>Candidatus Tayloriibacteriota</taxon>
    </lineage>
</organism>
<evidence type="ECO:0000313" key="2">
    <source>
        <dbReference type="Proteomes" id="UP000178873"/>
    </source>
</evidence>
<protein>
    <submittedName>
        <fullName evidence="1">Uncharacterized protein</fullName>
    </submittedName>
</protein>
<comment type="caution">
    <text evidence="1">The sequence shown here is derived from an EMBL/GenBank/DDBJ whole genome shotgun (WGS) entry which is preliminary data.</text>
</comment>
<dbReference type="STRING" id="1802301.A2664_03945"/>
<evidence type="ECO:0000313" key="1">
    <source>
        <dbReference type="EMBL" id="OHA17736.1"/>
    </source>
</evidence>
<proteinExistence type="predicted"/>
<gene>
    <name evidence="1" type="ORF">A2664_03945</name>
</gene>
<name>A0A1G2M1G5_9BACT</name>
<accession>A0A1G2M1G5</accession>
<dbReference type="Proteomes" id="UP000178873">
    <property type="component" value="Unassembled WGS sequence"/>
</dbReference>